<proteinExistence type="predicted"/>
<organism evidence="1 2">
    <name type="scientific">Elaeophora elaphi</name>
    <dbReference type="NCBI Taxonomy" id="1147741"/>
    <lineage>
        <taxon>Eukaryota</taxon>
        <taxon>Metazoa</taxon>
        <taxon>Ecdysozoa</taxon>
        <taxon>Nematoda</taxon>
        <taxon>Chromadorea</taxon>
        <taxon>Rhabditida</taxon>
        <taxon>Spirurina</taxon>
        <taxon>Spiruromorpha</taxon>
        <taxon>Filarioidea</taxon>
        <taxon>Onchocercidae</taxon>
        <taxon>Elaeophora</taxon>
    </lineage>
</organism>
<protein>
    <submittedName>
        <fullName evidence="2">DEP domain-containing protein</fullName>
    </submittedName>
</protein>
<sequence length="147" mass="17218">MDEILSRIQSTALTYERFYRIKKYFTESRILTSNESDAFEWIVNNMQTIYKNPVNASKKLRIAIGNRSVPIDFAVKALQPYVENHTIYMADVIKYFSCEGRNEITINELSQILKRLIKMNIKRVLYDNSDRIPSTAPLQNSSHTYKL</sequence>
<evidence type="ECO:0000313" key="1">
    <source>
        <dbReference type="Proteomes" id="UP000050640"/>
    </source>
</evidence>
<dbReference type="WBParaSite" id="EEL_0000624301-mRNA-1">
    <property type="protein sequence ID" value="EEL_0000624301-mRNA-1"/>
    <property type="gene ID" value="EEL_0000624301"/>
</dbReference>
<keyword evidence="1" id="KW-1185">Reference proteome</keyword>
<evidence type="ECO:0000313" key="2">
    <source>
        <dbReference type="WBParaSite" id="EEL_0000624301-mRNA-1"/>
    </source>
</evidence>
<dbReference type="Proteomes" id="UP000050640">
    <property type="component" value="Unplaced"/>
</dbReference>
<name>A0A0R3RVT3_9BILA</name>
<dbReference type="AlphaFoldDB" id="A0A0R3RVT3"/>
<accession>A0A0R3RVT3</accession>
<reference evidence="2" key="1">
    <citation type="submission" date="2017-02" db="UniProtKB">
        <authorList>
            <consortium name="WormBaseParasite"/>
        </authorList>
    </citation>
    <scope>IDENTIFICATION</scope>
</reference>